<protein>
    <submittedName>
        <fullName evidence="3">Uncharacterized protein</fullName>
    </submittedName>
</protein>
<name>A0ABD6WUS0_HAEIF</name>
<dbReference type="EMBL" id="MZLD01000067">
    <property type="protein sequence ID" value="PRM17713.1"/>
    <property type="molecule type" value="Genomic_DNA"/>
</dbReference>
<keyword evidence="2" id="KW-0472">Membrane</keyword>
<organism evidence="3 4">
    <name type="scientific">Haemophilus influenzae</name>
    <dbReference type="NCBI Taxonomy" id="727"/>
    <lineage>
        <taxon>Bacteria</taxon>
        <taxon>Pseudomonadati</taxon>
        <taxon>Pseudomonadota</taxon>
        <taxon>Gammaproteobacteria</taxon>
        <taxon>Pasteurellales</taxon>
        <taxon>Pasteurellaceae</taxon>
        <taxon>Haemophilus</taxon>
    </lineage>
</organism>
<feature type="region of interest" description="Disordered" evidence="1">
    <location>
        <begin position="77"/>
        <end position="137"/>
    </location>
</feature>
<evidence type="ECO:0000313" key="4">
    <source>
        <dbReference type="Proteomes" id="UP000238866"/>
    </source>
</evidence>
<comment type="caution">
    <text evidence="3">The sequence shown here is derived from an EMBL/GenBank/DDBJ whole genome shotgun (WGS) entry which is preliminary data.</text>
</comment>
<evidence type="ECO:0000256" key="2">
    <source>
        <dbReference type="SAM" id="Phobius"/>
    </source>
</evidence>
<sequence>MINFIPLILFVVFWYAVAKHFKAKGKGAFIRHITGFLVGALGLIVSAIIIAPKPDATATTETKTEVVASKETVKEEQKTVTEVVKDEPKAEEPAKTEEPKKQEPVVAEIPKAAEQPAEEKATETAKEEAEEEPAHDIGMNLSQFSQIVNTNFKEMSSPFKMPKKPKFEKNDNYDLMSYSFSNNFAMNITLQKKTHNIISVVTIITPSQNTTDNLVMLFSNSALLSAAEGKGGMKTAGKKFIQTQTALSEQFTTEQKSVSDSFIYNGKKYEVGFINGVGIMSSVGSAE</sequence>
<feature type="transmembrane region" description="Helical" evidence="2">
    <location>
        <begin position="28"/>
        <end position="51"/>
    </location>
</feature>
<dbReference type="RefSeq" id="WP_005661866.1">
    <property type="nucleotide sequence ID" value="NZ_CP089174.1"/>
</dbReference>
<feature type="compositionally biased region" description="Basic and acidic residues" evidence="1">
    <location>
        <begin position="77"/>
        <end position="103"/>
    </location>
</feature>
<keyword evidence="2" id="KW-1133">Transmembrane helix</keyword>
<gene>
    <name evidence="3" type="ORF">BVZ99_01564</name>
</gene>
<keyword evidence="2" id="KW-0812">Transmembrane</keyword>
<proteinExistence type="predicted"/>
<accession>A0ABD6WUS0</accession>
<evidence type="ECO:0000313" key="3">
    <source>
        <dbReference type="EMBL" id="PRM17713.1"/>
    </source>
</evidence>
<reference evidence="3 4" key="1">
    <citation type="submission" date="2017-02" db="EMBL/GenBank/DDBJ databases">
        <title>Haemophilus influenzae in COPD genome sequencing project.</title>
        <authorList>
            <person name="Murphy T.F."/>
            <person name="Kong Y."/>
            <person name="Nadendla S."/>
            <person name="Tettelin H."/>
            <person name="Pettigrew M."/>
        </authorList>
    </citation>
    <scope>NUCLEOTIDE SEQUENCE [LARGE SCALE GENOMIC DNA]</scope>
    <source>
        <strain evidence="3 4">13P36H1</strain>
    </source>
</reference>
<evidence type="ECO:0000256" key="1">
    <source>
        <dbReference type="SAM" id="MobiDB-lite"/>
    </source>
</evidence>
<dbReference type="Proteomes" id="UP000238866">
    <property type="component" value="Unassembled WGS sequence"/>
</dbReference>
<feature type="compositionally biased region" description="Basic and acidic residues" evidence="1">
    <location>
        <begin position="117"/>
        <end position="135"/>
    </location>
</feature>
<dbReference type="AlphaFoldDB" id="A0ABD6WUS0"/>